<dbReference type="SUPFAM" id="SSF46689">
    <property type="entry name" value="Homeodomain-like"/>
    <property type="match status" value="1"/>
</dbReference>
<dbReference type="InterPro" id="IPR050624">
    <property type="entry name" value="HTH-type_Tx_Regulator"/>
</dbReference>
<name>A0A3M8DCM9_9BACL</name>
<dbReference type="PROSITE" id="PS50977">
    <property type="entry name" value="HTH_TETR_2"/>
    <property type="match status" value="1"/>
</dbReference>
<evidence type="ECO:0000313" key="5">
    <source>
        <dbReference type="Proteomes" id="UP000269573"/>
    </source>
</evidence>
<evidence type="ECO:0000259" key="3">
    <source>
        <dbReference type="PROSITE" id="PS50977"/>
    </source>
</evidence>
<sequence>MKSEHGMDKRVKKTKIALKDSLISLMQEKDFRDISVTDIVETADVNRGTFYRHFQYKEELLDELIDEVLTDLIRSYRDPYEKVEVFRVGEMSASAIKIFEHVAAHASFYTMIIKSNALPGFQNRICLELKKLYLHELFPKDGRIKVNEDLLASYHSYALFGMIIEWVDGGYAYSPAYMADQLLSILHLRMTEPVYVNKAPVEFSEKEK</sequence>
<dbReference type="EMBL" id="RHHU01000006">
    <property type="protein sequence ID" value="RNB85822.1"/>
    <property type="molecule type" value="Genomic_DNA"/>
</dbReference>
<evidence type="ECO:0000256" key="1">
    <source>
        <dbReference type="ARBA" id="ARBA00023125"/>
    </source>
</evidence>
<feature type="domain" description="HTH tetR-type" evidence="3">
    <location>
        <begin position="12"/>
        <end position="72"/>
    </location>
</feature>
<accession>A0A3M8DCM9</accession>
<keyword evidence="5" id="KW-1185">Reference proteome</keyword>
<organism evidence="4 5">
    <name type="scientific">Brevibacillus nitrificans</name>
    <dbReference type="NCBI Taxonomy" id="651560"/>
    <lineage>
        <taxon>Bacteria</taxon>
        <taxon>Bacillati</taxon>
        <taxon>Bacillota</taxon>
        <taxon>Bacilli</taxon>
        <taxon>Bacillales</taxon>
        <taxon>Paenibacillaceae</taxon>
        <taxon>Brevibacillus</taxon>
    </lineage>
</organism>
<dbReference type="InterPro" id="IPR009057">
    <property type="entry name" value="Homeodomain-like_sf"/>
</dbReference>
<comment type="caution">
    <text evidence="4">The sequence shown here is derived from an EMBL/GenBank/DDBJ whole genome shotgun (WGS) entry which is preliminary data.</text>
</comment>
<protein>
    <submittedName>
        <fullName evidence="4">TetR family transcriptional regulator</fullName>
    </submittedName>
</protein>
<dbReference type="Proteomes" id="UP000269573">
    <property type="component" value="Unassembled WGS sequence"/>
</dbReference>
<proteinExistence type="predicted"/>
<dbReference type="Gene3D" id="1.10.357.10">
    <property type="entry name" value="Tetracycline Repressor, domain 2"/>
    <property type="match status" value="1"/>
</dbReference>
<evidence type="ECO:0000256" key="2">
    <source>
        <dbReference type="PROSITE-ProRule" id="PRU00335"/>
    </source>
</evidence>
<dbReference type="InterPro" id="IPR001647">
    <property type="entry name" value="HTH_TetR"/>
</dbReference>
<dbReference type="PANTHER" id="PTHR43479:SF7">
    <property type="entry name" value="TETR-FAMILY TRANSCRIPTIONAL REGULATOR"/>
    <property type="match status" value="1"/>
</dbReference>
<evidence type="ECO:0000313" key="4">
    <source>
        <dbReference type="EMBL" id="RNB85822.1"/>
    </source>
</evidence>
<feature type="DNA-binding region" description="H-T-H motif" evidence="2">
    <location>
        <begin position="35"/>
        <end position="54"/>
    </location>
</feature>
<gene>
    <name evidence="4" type="ORF">EDM59_12300</name>
</gene>
<dbReference type="Pfam" id="PF00440">
    <property type="entry name" value="TetR_N"/>
    <property type="match status" value="1"/>
</dbReference>
<dbReference type="PANTHER" id="PTHR43479">
    <property type="entry name" value="ACREF/ENVCD OPERON REPRESSOR-RELATED"/>
    <property type="match status" value="1"/>
</dbReference>
<dbReference type="GO" id="GO:0003677">
    <property type="term" value="F:DNA binding"/>
    <property type="evidence" value="ECO:0007669"/>
    <property type="project" value="UniProtKB-UniRule"/>
</dbReference>
<reference evidence="4 5" key="1">
    <citation type="submission" date="2018-10" db="EMBL/GenBank/DDBJ databases">
        <title>Phylogenomics of Brevibacillus.</title>
        <authorList>
            <person name="Dunlap C."/>
        </authorList>
    </citation>
    <scope>NUCLEOTIDE SEQUENCE [LARGE SCALE GENOMIC DNA]</scope>
    <source>
        <strain evidence="4 5">JCM 15774</strain>
    </source>
</reference>
<dbReference type="Pfam" id="PF14278">
    <property type="entry name" value="TetR_C_8"/>
    <property type="match status" value="1"/>
</dbReference>
<keyword evidence="1 2" id="KW-0238">DNA-binding</keyword>
<dbReference type="AlphaFoldDB" id="A0A3M8DCM9"/>
<dbReference type="InterPro" id="IPR039532">
    <property type="entry name" value="TetR_C_Firmicutes"/>
</dbReference>